<evidence type="ECO:0000256" key="1">
    <source>
        <dbReference type="SAM" id="Phobius"/>
    </source>
</evidence>
<dbReference type="Proteomes" id="UP000178235">
    <property type="component" value="Unassembled WGS sequence"/>
</dbReference>
<dbReference type="InterPro" id="IPR001279">
    <property type="entry name" value="Metallo-B-lactamas"/>
</dbReference>
<dbReference type="InterPro" id="IPR035681">
    <property type="entry name" value="ComA-like_MBL"/>
</dbReference>
<protein>
    <recommendedName>
        <fullName evidence="2">Metallo-beta-lactamase domain-containing protein</fullName>
    </recommendedName>
</protein>
<name>A0A1F6VE28_9BACT</name>
<evidence type="ECO:0000313" key="3">
    <source>
        <dbReference type="EMBL" id="OGI67911.1"/>
    </source>
</evidence>
<evidence type="ECO:0000313" key="4">
    <source>
        <dbReference type="Proteomes" id="UP000178235"/>
    </source>
</evidence>
<dbReference type="Gene3D" id="3.60.15.10">
    <property type="entry name" value="Ribonuclease Z/Hydroxyacylglutathione hydrolase-like"/>
    <property type="match status" value="1"/>
</dbReference>
<dbReference type="EMBL" id="MFTS01000007">
    <property type="protein sequence ID" value="OGI67911.1"/>
    <property type="molecule type" value="Genomic_DNA"/>
</dbReference>
<dbReference type="InterPro" id="IPR052159">
    <property type="entry name" value="Competence_DNA_uptake"/>
</dbReference>
<gene>
    <name evidence="3" type="ORF">A2738_03635</name>
</gene>
<organism evidence="3 4">
    <name type="scientific">Candidatus Nomurabacteria bacterium RIFCSPHIGHO2_01_FULL_42_15</name>
    <dbReference type="NCBI Taxonomy" id="1801742"/>
    <lineage>
        <taxon>Bacteria</taxon>
        <taxon>Candidatus Nomuraibacteriota</taxon>
    </lineage>
</organism>
<keyword evidence="1" id="KW-0812">Transmembrane</keyword>
<sequence>MFQQYKTSGKKYGLLIFTSLLLLATTFLFYQDFHNSGNKLTFAMLDVGQGDALFIESPTGTQILIDVGPPRKILSQLSRVMSPFDRTIDGIIITNPDTDHIGGFLDVLKIYKVDQVFEPGTLNDSKTFQNVKTEIKNKKISNILAKKGMRLDIGGGAVIDILFPDRDVFDWSTNDGSIIARLTYGETSIMLTGDSTSVTEKIVLEGNSETTLDSTILKVGHHGSRTSTSEAFVKAVSPEYAVISNGKDNNYGHPHPDTLDTLTSFGAKIFRTDLLGTIIMKSDGKNEEFSFRK</sequence>
<dbReference type="AlphaFoldDB" id="A0A1F6VE28"/>
<dbReference type="SMART" id="SM00849">
    <property type="entry name" value="Lactamase_B"/>
    <property type="match status" value="1"/>
</dbReference>
<comment type="caution">
    <text evidence="3">The sequence shown here is derived from an EMBL/GenBank/DDBJ whole genome shotgun (WGS) entry which is preliminary data.</text>
</comment>
<dbReference type="Pfam" id="PF00753">
    <property type="entry name" value="Lactamase_B"/>
    <property type="match status" value="1"/>
</dbReference>
<reference evidence="3 4" key="1">
    <citation type="journal article" date="2016" name="Nat. Commun.">
        <title>Thousands of microbial genomes shed light on interconnected biogeochemical processes in an aquifer system.</title>
        <authorList>
            <person name="Anantharaman K."/>
            <person name="Brown C.T."/>
            <person name="Hug L.A."/>
            <person name="Sharon I."/>
            <person name="Castelle C.J."/>
            <person name="Probst A.J."/>
            <person name="Thomas B.C."/>
            <person name="Singh A."/>
            <person name="Wilkins M.J."/>
            <person name="Karaoz U."/>
            <person name="Brodie E.L."/>
            <person name="Williams K.H."/>
            <person name="Hubbard S.S."/>
            <person name="Banfield J.F."/>
        </authorList>
    </citation>
    <scope>NUCLEOTIDE SEQUENCE [LARGE SCALE GENOMIC DNA]</scope>
</reference>
<dbReference type="PANTHER" id="PTHR30619">
    <property type="entry name" value="DNA INTERNALIZATION/COMPETENCE PROTEIN COMEC/REC2"/>
    <property type="match status" value="1"/>
</dbReference>
<dbReference type="SUPFAM" id="SSF56281">
    <property type="entry name" value="Metallo-hydrolase/oxidoreductase"/>
    <property type="match status" value="1"/>
</dbReference>
<dbReference type="CDD" id="cd07731">
    <property type="entry name" value="ComA-like_MBL-fold"/>
    <property type="match status" value="1"/>
</dbReference>
<keyword evidence="1" id="KW-1133">Transmembrane helix</keyword>
<keyword evidence="1" id="KW-0472">Membrane</keyword>
<dbReference type="InterPro" id="IPR036866">
    <property type="entry name" value="RibonucZ/Hydroxyglut_hydro"/>
</dbReference>
<proteinExistence type="predicted"/>
<accession>A0A1F6VE28</accession>
<dbReference type="PANTHER" id="PTHR30619:SF1">
    <property type="entry name" value="RECOMBINATION PROTEIN 2"/>
    <property type="match status" value="1"/>
</dbReference>
<evidence type="ECO:0000259" key="2">
    <source>
        <dbReference type="SMART" id="SM00849"/>
    </source>
</evidence>
<feature type="transmembrane region" description="Helical" evidence="1">
    <location>
        <begin position="12"/>
        <end position="30"/>
    </location>
</feature>
<feature type="domain" description="Metallo-beta-lactamase" evidence="2">
    <location>
        <begin position="49"/>
        <end position="247"/>
    </location>
</feature>